<dbReference type="PIRSF" id="PIRSF006630">
    <property type="entry name" value="NADS_GAT"/>
    <property type="match status" value="1"/>
</dbReference>
<dbReference type="HAMAP" id="MF_02090">
    <property type="entry name" value="NadE_glutamine_dep"/>
    <property type="match status" value="1"/>
</dbReference>
<feature type="domain" description="CN hydrolase" evidence="8">
    <location>
        <begin position="1"/>
        <end position="247"/>
    </location>
</feature>
<evidence type="ECO:0000256" key="1">
    <source>
        <dbReference type="ARBA" id="ARBA00005188"/>
    </source>
</evidence>
<dbReference type="Pfam" id="PF00795">
    <property type="entry name" value="CN_hydrolase"/>
    <property type="match status" value="1"/>
</dbReference>
<dbReference type="Gene3D" id="3.40.50.620">
    <property type="entry name" value="HUPs"/>
    <property type="match status" value="1"/>
</dbReference>
<dbReference type="FunFam" id="3.40.50.620:FF:000106">
    <property type="entry name" value="Glutamine-dependent NAD(+) synthetase"/>
    <property type="match status" value="1"/>
</dbReference>
<dbReference type="NCBIfam" id="TIGR00552">
    <property type="entry name" value="nadE"/>
    <property type="match status" value="1"/>
</dbReference>
<dbReference type="SUPFAM" id="SSF52402">
    <property type="entry name" value="Adenine nucleotide alpha hydrolases-like"/>
    <property type="match status" value="1"/>
</dbReference>
<dbReference type="InterPro" id="IPR036526">
    <property type="entry name" value="C-N_Hydrolase_sf"/>
</dbReference>
<evidence type="ECO:0000313" key="9">
    <source>
        <dbReference type="EMBL" id="CUV08295.1"/>
    </source>
</evidence>
<keyword evidence="9" id="KW-0808">Transferase</keyword>
<dbReference type="InterPro" id="IPR022310">
    <property type="entry name" value="NAD/GMP_synthase"/>
</dbReference>
<keyword evidence="9" id="KW-0315">Glutamine amidotransferase</keyword>
<sequence length="539" mass="59631">MKISLCQINPTVGAIDRNVDLIMKWYQKAVAAGAELTVFPELVLVGYPPQDLLLRRRFINKAEMALKSIAEKTTVPMIIGNPLRENGELYNCAFVCSNGEITGHYKKRLLPTYDVFDEDRYFTSGESMEVIEVRFGDSLVKIGMQICEDLWDEDYACNLAKSLKEKGAECIVNISASPYRVGRLADRSKLIVSKVTETALPFFYCNIVGAQDELIFDGQSLAYDGKGNLIGQGSAFEEDIVLVDLENPVPIQLKISEREQKIYNALVLGVRDYFRKTGYKKAVLGLSGGIDSSLTGCIAVDALGPNNVHGVSMPSRYSSDHSRNDAKTLAKNLGIDYRTISIESIVGEFDESLEESFNGSETGVAEENIQARVRGSLLMALSNKFNWLVLSTGNKTELAMGYCTLYGDMNGGLAVISDLSKTDVYALSRWVNEEAGSERIPVNSIEKPPSAELRPDQVDPFDYDVVSPLVSALIEDEKSPTELMAEGADQELVKDISRRIRMNEYKRRQAAPGLQVTSKAFGIGRRVPIVNQFNELNND</sequence>
<gene>
    <name evidence="9" type="ORF">MGWOODY_Mmi356</name>
</gene>
<comment type="pathway">
    <text evidence="1">Cofactor biosynthesis; NAD(+) biosynthesis; NAD(+) from deamido-NAD(+) (L-Gln route): step 1/1.</text>
</comment>
<evidence type="ECO:0000256" key="5">
    <source>
        <dbReference type="ARBA" id="ARBA00022741"/>
    </source>
</evidence>
<dbReference type="InterPro" id="IPR003010">
    <property type="entry name" value="C-N_Hydrolase"/>
</dbReference>
<protein>
    <recommendedName>
        <fullName evidence="3">NAD(+) synthase (glutamine-hydrolyzing)</fullName>
        <ecNumber evidence="3">6.3.5.1</ecNumber>
    </recommendedName>
</protein>
<dbReference type="NCBIfam" id="NF010588">
    <property type="entry name" value="PRK13981.1"/>
    <property type="match status" value="1"/>
</dbReference>
<dbReference type="GO" id="GO:0005737">
    <property type="term" value="C:cytoplasm"/>
    <property type="evidence" value="ECO:0007669"/>
    <property type="project" value="InterPro"/>
</dbReference>
<dbReference type="Pfam" id="PF02540">
    <property type="entry name" value="NAD_synthase"/>
    <property type="match status" value="1"/>
</dbReference>
<dbReference type="GO" id="GO:0003952">
    <property type="term" value="F:NAD+ synthase (glutamine-hydrolyzing) activity"/>
    <property type="evidence" value="ECO:0007669"/>
    <property type="project" value="UniProtKB-EC"/>
</dbReference>
<evidence type="ECO:0000256" key="3">
    <source>
        <dbReference type="ARBA" id="ARBA00012743"/>
    </source>
</evidence>
<organism evidence="9">
    <name type="scientific">hydrothermal vent metagenome</name>
    <dbReference type="NCBI Taxonomy" id="652676"/>
    <lineage>
        <taxon>unclassified sequences</taxon>
        <taxon>metagenomes</taxon>
        <taxon>ecological metagenomes</taxon>
    </lineage>
</organism>
<dbReference type="InterPro" id="IPR003694">
    <property type="entry name" value="NAD_synthase"/>
</dbReference>
<dbReference type="GO" id="GO:0005524">
    <property type="term" value="F:ATP binding"/>
    <property type="evidence" value="ECO:0007669"/>
    <property type="project" value="UniProtKB-KW"/>
</dbReference>
<comment type="similarity">
    <text evidence="2">In the C-terminal section; belongs to the NAD synthetase family.</text>
</comment>
<evidence type="ECO:0000256" key="6">
    <source>
        <dbReference type="ARBA" id="ARBA00022840"/>
    </source>
</evidence>
<dbReference type="CDD" id="cd00553">
    <property type="entry name" value="NAD_synthase"/>
    <property type="match status" value="1"/>
</dbReference>
<dbReference type="SUPFAM" id="SSF56317">
    <property type="entry name" value="Carbon-nitrogen hydrolase"/>
    <property type="match status" value="1"/>
</dbReference>
<evidence type="ECO:0000256" key="7">
    <source>
        <dbReference type="ARBA" id="ARBA00023027"/>
    </source>
</evidence>
<dbReference type="InterPro" id="IPR014729">
    <property type="entry name" value="Rossmann-like_a/b/a_fold"/>
</dbReference>
<reference evidence="9" key="1">
    <citation type="submission" date="2015-10" db="EMBL/GenBank/DDBJ databases">
        <authorList>
            <person name="Gilbert D.G."/>
        </authorList>
    </citation>
    <scope>NUCLEOTIDE SEQUENCE</scope>
</reference>
<evidence type="ECO:0000256" key="2">
    <source>
        <dbReference type="ARBA" id="ARBA00007145"/>
    </source>
</evidence>
<keyword evidence="7" id="KW-0520">NAD</keyword>
<dbReference type="CDD" id="cd07570">
    <property type="entry name" value="GAT_Gln-NAD-synth"/>
    <property type="match status" value="1"/>
</dbReference>
<evidence type="ECO:0000256" key="4">
    <source>
        <dbReference type="ARBA" id="ARBA00022598"/>
    </source>
</evidence>
<dbReference type="GO" id="GO:0004359">
    <property type="term" value="F:glutaminase activity"/>
    <property type="evidence" value="ECO:0007669"/>
    <property type="project" value="InterPro"/>
</dbReference>
<dbReference type="EC" id="6.3.5.1" evidence="3"/>
<evidence type="ECO:0000259" key="8">
    <source>
        <dbReference type="PROSITE" id="PS50263"/>
    </source>
</evidence>
<dbReference type="PROSITE" id="PS50263">
    <property type="entry name" value="CN_HYDROLASE"/>
    <property type="match status" value="1"/>
</dbReference>
<dbReference type="Gene3D" id="3.60.110.10">
    <property type="entry name" value="Carbon-nitrogen hydrolase"/>
    <property type="match status" value="1"/>
</dbReference>
<name>A0A160VD41_9ZZZZ</name>
<accession>A0A160VD41</accession>
<keyword evidence="6" id="KW-0067">ATP-binding</keyword>
<dbReference type="AlphaFoldDB" id="A0A160VD41"/>
<dbReference type="UniPathway" id="UPA00253">
    <property type="reaction ID" value="UER00334"/>
</dbReference>
<proteinExistence type="inferred from homology"/>
<keyword evidence="5" id="KW-0547">Nucleotide-binding</keyword>
<keyword evidence="4 9" id="KW-0436">Ligase</keyword>
<dbReference type="GO" id="GO:0016740">
    <property type="term" value="F:transferase activity"/>
    <property type="evidence" value="ECO:0007669"/>
    <property type="project" value="UniProtKB-KW"/>
</dbReference>
<dbReference type="GO" id="GO:0009435">
    <property type="term" value="P:NAD+ biosynthetic process"/>
    <property type="evidence" value="ECO:0007669"/>
    <property type="project" value="UniProtKB-UniPathway"/>
</dbReference>
<dbReference type="PANTHER" id="PTHR23090:SF9">
    <property type="entry name" value="GLUTAMINE-DEPENDENT NAD(+) SYNTHETASE"/>
    <property type="match status" value="1"/>
</dbReference>
<dbReference type="EMBL" id="FAXC01000039">
    <property type="protein sequence ID" value="CUV08295.1"/>
    <property type="molecule type" value="Genomic_DNA"/>
</dbReference>
<dbReference type="InterPro" id="IPR014445">
    <property type="entry name" value="Gln-dep_NAD_synthase"/>
</dbReference>
<dbReference type="PANTHER" id="PTHR23090">
    <property type="entry name" value="NH 3 /GLUTAMINE-DEPENDENT NAD + SYNTHETASE"/>
    <property type="match status" value="1"/>
</dbReference>